<evidence type="ECO:0000313" key="1">
    <source>
        <dbReference type="EMBL" id="MBW91093.1"/>
    </source>
</evidence>
<organism evidence="1">
    <name type="scientific">Rhizophora mucronata</name>
    <name type="common">Asiatic mangrove</name>
    <dbReference type="NCBI Taxonomy" id="61149"/>
    <lineage>
        <taxon>Eukaryota</taxon>
        <taxon>Viridiplantae</taxon>
        <taxon>Streptophyta</taxon>
        <taxon>Embryophyta</taxon>
        <taxon>Tracheophyta</taxon>
        <taxon>Spermatophyta</taxon>
        <taxon>Magnoliopsida</taxon>
        <taxon>eudicotyledons</taxon>
        <taxon>Gunneridae</taxon>
        <taxon>Pentapetalae</taxon>
        <taxon>rosids</taxon>
        <taxon>fabids</taxon>
        <taxon>Malpighiales</taxon>
        <taxon>Rhizophoraceae</taxon>
        <taxon>Rhizophora</taxon>
    </lineage>
</organism>
<proteinExistence type="predicted"/>
<reference evidence="1" key="1">
    <citation type="submission" date="2018-02" db="EMBL/GenBank/DDBJ databases">
        <title>Rhizophora mucronata_Transcriptome.</title>
        <authorList>
            <person name="Meera S.P."/>
            <person name="Sreeshan A."/>
            <person name="Augustine A."/>
        </authorList>
    </citation>
    <scope>NUCLEOTIDE SEQUENCE</scope>
    <source>
        <tissue evidence="1">Leaf</tissue>
    </source>
</reference>
<protein>
    <submittedName>
        <fullName evidence="1">Uncharacterized protein</fullName>
    </submittedName>
</protein>
<name>A0A2P2JCB8_RHIMU</name>
<accession>A0A2P2JCB8</accession>
<sequence length="39" mass="4424">MDHILISSTPLHVQAHWAETINKAKTLIACRNLQLNVRS</sequence>
<dbReference type="EMBL" id="GGEC01010610">
    <property type="protein sequence ID" value="MBW91093.1"/>
    <property type="molecule type" value="Transcribed_RNA"/>
</dbReference>
<dbReference type="AlphaFoldDB" id="A0A2P2JCB8"/>